<dbReference type="GO" id="GO:0003743">
    <property type="term" value="F:translation initiation factor activity"/>
    <property type="evidence" value="ECO:0007669"/>
    <property type="project" value="UniProtKB-KW"/>
</dbReference>
<dbReference type="InterPro" id="IPR042529">
    <property type="entry name" value="IF_2B-like_C"/>
</dbReference>
<dbReference type="InterPro" id="IPR037171">
    <property type="entry name" value="NagB/RpiA_transferase-like"/>
</dbReference>
<name>A0A7V5UEX4_CALAY</name>
<dbReference type="GO" id="GO:0005085">
    <property type="term" value="F:guanyl-nucleotide exchange factor activity"/>
    <property type="evidence" value="ECO:0007669"/>
    <property type="project" value="TreeGrafter"/>
</dbReference>
<evidence type="ECO:0000313" key="5">
    <source>
        <dbReference type="EMBL" id="HHJ52694.1"/>
    </source>
</evidence>
<proteinExistence type="inferred from homology"/>
<evidence type="ECO:0008006" key="6">
    <source>
        <dbReference type="Google" id="ProtNLM"/>
    </source>
</evidence>
<accession>A0A7V5UEX4</accession>
<evidence type="ECO:0000256" key="3">
    <source>
        <dbReference type="ARBA" id="ARBA00022917"/>
    </source>
</evidence>
<gene>
    <name evidence="5" type="ORF">ENJ89_05825</name>
</gene>
<evidence type="ECO:0000256" key="1">
    <source>
        <dbReference type="ARBA" id="ARBA00007251"/>
    </source>
</evidence>
<dbReference type="Proteomes" id="UP000886124">
    <property type="component" value="Unassembled WGS sequence"/>
</dbReference>
<dbReference type="EMBL" id="DROD01000402">
    <property type="protein sequence ID" value="HHJ52694.1"/>
    <property type="molecule type" value="Genomic_DNA"/>
</dbReference>
<feature type="non-terminal residue" evidence="5">
    <location>
        <position position="245"/>
    </location>
</feature>
<dbReference type="PANTHER" id="PTHR45860:SF1">
    <property type="entry name" value="TRANSLATION INITIATION FACTOR EIF-2B SUBUNIT ALPHA"/>
    <property type="match status" value="1"/>
</dbReference>
<comment type="caution">
    <text evidence="5">The sequence shown here is derived from an EMBL/GenBank/DDBJ whole genome shotgun (WGS) entry which is preliminary data.</text>
</comment>
<keyword evidence="2" id="KW-0396">Initiation factor</keyword>
<sequence>MNDAFNQILQDRYSGSLTVANRMLDFFQQVIANGEKNKTALDELFEEVHQASKSLIKAQPNMVIIRRVWNQMQATFKRLLKSEAIPDDFYRILHDRVGEIRSELQENIAKIVHMGAKVIAASNKVMTISASTLVREILLTTHRQKRRFEVFVPKSDPLAEGIRFAEFLAAEGIRTTLIPDSQVGVFMADMNLVFTGADRIYERGFINKAGTLPVCLAAKHFNVPVYLVAETMKILPESERTVKFH</sequence>
<comment type="similarity">
    <text evidence="1 4">Belongs to the eIF-2B alpha/beta/delta subunits family.</text>
</comment>
<organism evidence="5">
    <name type="scientific">Caldithrix abyssi</name>
    <dbReference type="NCBI Taxonomy" id="187145"/>
    <lineage>
        <taxon>Bacteria</taxon>
        <taxon>Pseudomonadati</taxon>
        <taxon>Calditrichota</taxon>
        <taxon>Calditrichia</taxon>
        <taxon>Calditrichales</taxon>
        <taxon>Calditrichaceae</taxon>
        <taxon>Caldithrix</taxon>
    </lineage>
</organism>
<dbReference type="SUPFAM" id="SSF100950">
    <property type="entry name" value="NagB/RpiA/CoA transferase-like"/>
    <property type="match status" value="1"/>
</dbReference>
<dbReference type="AlphaFoldDB" id="A0A7V5UEX4"/>
<keyword evidence="3" id="KW-0648">Protein biosynthesis</keyword>
<evidence type="ECO:0000256" key="2">
    <source>
        <dbReference type="ARBA" id="ARBA00022540"/>
    </source>
</evidence>
<dbReference type="InterPro" id="IPR051501">
    <property type="entry name" value="eIF2B_alpha/beta/delta"/>
</dbReference>
<evidence type="ECO:0000256" key="4">
    <source>
        <dbReference type="RuleBase" id="RU003814"/>
    </source>
</evidence>
<dbReference type="Gene3D" id="3.40.50.10470">
    <property type="entry name" value="Translation initiation factor eif-2b, domain 2"/>
    <property type="match status" value="1"/>
</dbReference>
<dbReference type="PANTHER" id="PTHR45860">
    <property type="entry name" value="TRANSLATION INITIATION FACTOR EIF-2B SUBUNIT ALPHA"/>
    <property type="match status" value="1"/>
</dbReference>
<protein>
    <recommendedName>
        <fullName evidence="6">Translation initiation factor eIF-2B</fullName>
    </recommendedName>
</protein>
<reference evidence="5" key="1">
    <citation type="journal article" date="2020" name="mSystems">
        <title>Genome- and Community-Level Interaction Insights into Carbon Utilization and Element Cycling Functions of Hydrothermarchaeota in Hydrothermal Sediment.</title>
        <authorList>
            <person name="Zhou Z."/>
            <person name="Liu Y."/>
            <person name="Xu W."/>
            <person name="Pan J."/>
            <person name="Luo Z.H."/>
            <person name="Li M."/>
        </authorList>
    </citation>
    <scope>NUCLEOTIDE SEQUENCE [LARGE SCALE GENOMIC DNA]</scope>
    <source>
        <strain evidence="5">HyVt-527</strain>
    </source>
</reference>
<dbReference type="InterPro" id="IPR000649">
    <property type="entry name" value="IF-2B-related"/>
</dbReference>
<dbReference type="Pfam" id="PF01008">
    <property type="entry name" value="IF-2B"/>
    <property type="match status" value="1"/>
</dbReference>